<sequence>MSKVTDHLVLVVNNGDISAWHLVAGKNPKNILIQGETSFSIKSAAEITSALLDIKDNIEGIGLSIDCYHWLADRHARRQLTDPRYLPDLFGERFDWQLVSLDWLAVRFGRKATDLSSHFIEQELLPWLITADDAAERQQMKNTLEFEHASESERLLNERIVMEQENRRLQEQNAALRQVDKERLVTYLPALFSRVFTILGTTDLALLCGSVEPLSIPNPYPEPSTEALRVLQRQFRSLPQSAQLEIVQLVQDLPHRQRLTVRPEMRELIYELEG</sequence>
<accession>A0ABQ1IY50</accession>
<protein>
    <submittedName>
        <fullName evidence="2">Uncharacterized protein</fullName>
    </submittedName>
</protein>
<dbReference type="RefSeq" id="WP_188630739.1">
    <property type="nucleotide sequence ID" value="NZ_BMKE01000030.1"/>
</dbReference>
<evidence type="ECO:0000256" key="1">
    <source>
        <dbReference type="SAM" id="Coils"/>
    </source>
</evidence>
<comment type="caution">
    <text evidence="2">The sequence shown here is derived from an EMBL/GenBank/DDBJ whole genome shotgun (WGS) entry which is preliminary data.</text>
</comment>
<keyword evidence="3" id="KW-1185">Reference proteome</keyword>
<feature type="coiled-coil region" evidence="1">
    <location>
        <begin position="152"/>
        <end position="182"/>
    </location>
</feature>
<proteinExistence type="predicted"/>
<name>A0ABQ1IY50_9GAMM</name>
<organism evidence="2 3">
    <name type="scientific">Oceanisphaera marina</name>
    <dbReference type="NCBI Taxonomy" id="2017550"/>
    <lineage>
        <taxon>Bacteria</taxon>
        <taxon>Pseudomonadati</taxon>
        <taxon>Pseudomonadota</taxon>
        <taxon>Gammaproteobacteria</taxon>
        <taxon>Aeromonadales</taxon>
        <taxon>Aeromonadaceae</taxon>
        <taxon>Oceanisphaera</taxon>
    </lineage>
</organism>
<evidence type="ECO:0000313" key="3">
    <source>
        <dbReference type="Proteomes" id="UP000646152"/>
    </source>
</evidence>
<dbReference type="EMBL" id="BMKE01000030">
    <property type="protein sequence ID" value="GGB53051.1"/>
    <property type="molecule type" value="Genomic_DNA"/>
</dbReference>
<keyword evidence="1" id="KW-0175">Coiled coil</keyword>
<evidence type="ECO:0000313" key="2">
    <source>
        <dbReference type="EMBL" id="GGB53051.1"/>
    </source>
</evidence>
<gene>
    <name evidence="2" type="ORF">GCM10011502_27790</name>
</gene>
<dbReference type="Proteomes" id="UP000646152">
    <property type="component" value="Unassembled WGS sequence"/>
</dbReference>
<reference evidence="3" key="1">
    <citation type="journal article" date="2019" name="Int. J. Syst. Evol. Microbiol.">
        <title>The Global Catalogue of Microorganisms (GCM) 10K type strain sequencing project: providing services to taxonomists for standard genome sequencing and annotation.</title>
        <authorList>
            <consortium name="The Broad Institute Genomics Platform"/>
            <consortium name="The Broad Institute Genome Sequencing Center for Infectious Disease"/>
            <person name="Wu L."/>
            <person name="Ma J."/>
        </authorList>
    </citation>
    <scope>NUCLEOTIDE SEQUENCE [LARGE SCALE GENOMIC DNA]</scope>
    <source>
        <strain evidence="3">CGMCC 1.15923</strain>
    </source>
</reference>